<dbReference type="PROSITE" id="PS51257">
    <property type="entry name" value="PROKAR_LIPOPROTEIN"/>
    <property type="match status" value="1"/>
</dbReference>
<reference evidence="3 4" key="1">
    <citation type="submission" date="2017-01" db="EMBL/GenBank/DDBJ databases">
        <title>Draft sequence of Acidihalobacter ferrooxidans strain DSM 14175 (strain V8).</title>
        <authorList>
            <person name="Khaleque H.N."/>
            <person name="Ramsay J.P."/>
            <person name="Murphy R.J.T."/>
            <person name="Kaksonen A.H."/>
            <person name="Boxall N.J."/>
            <person name="Watkin E.L.J."/>
        </authorList>
    </citation>
    <scope>NUCLEOTIDE SEQUENCE [LARGE SCALE GENOMIC DNA]</scope>
    <source>
        <strain evidence="3 4">V8</strain>
    </source>
</reference>
<proteinExistence type="predicted"/>
<accession>A0A1P8UKL5</accession>
<feature type="region of interest" description="Disordered" evidence="1">
    <location>
        <begin position="32"/>
        <end position="99"/>
    </location>
</feature>
<dbReference type="AlphaFoldDB" id="A0A1P8UKL5"/>
<organism evidence="3 4">
    <name type="scientific">Acidihalobacter ferrooxydans</name>
    <dbReference type="NCBI Taxonomy" id="1765967"/>
    <lineage>
        <taxon>Bacteria</taxon>
        <taxon>Pseudomonadati</taxon>
        <taxon>Pseudomonadota</taxon>
        <taxon>Gammaproteobacteria</taxon>
        <taxon>Chromatiales</taxon>
        <taxon>Ectothiorhodospiraceae</taxon>
        <taxon>Acidihalobacter</taxon>
    </lineage>
</organism>
<protein>
    <recommendedName>
        <fullName evidence="5">DUF3887 domain-containing protein</fullName>
    </recommendedName>
</protein>
<feature type="compositionally biased region" description="Polar residues" evidence="1">
    <location>
        <begin position="37"/>
        <end position="48"/>
    </location>
</feature>
<dbReference type="Proteomes" id="UP000243807">
    <property type="component" value="Chromosome"/>
</dbReference>
<dbReference type="RefSeq" id="WP_076838083.1">
    <property type="nucleotide sequence ID" value="NZ_CP019434.1"/>
</dbReference>
<dbReference type="KEGG" id="afy:BW247_15890"/>
<sequence length="208" mass="22295">MEKSLKPVMECLFALGMLAACTTAMAANPNPLVDGNAPTTSNSKSVTQGAPAPYKQAQEPLGYAPTDTGKSASAATAGSPGAVEPSARKLNPNPIGQGAYRPPPLPAHVKVDLHRLLEALMTGNQRLWIEHATPPFRQATGSPSRFAAMAHALTSRYDLKSGWHADFLTILNNPPMKTYVWRLRLNDGRQLLATLTLQQGHVAGFYLL</sequence>
<evidence type="ECO:0000256" key="2">
    <source>
        <dbReference type="SAM" id="SignalP"/>
    </source>
</evidence>
<evidence type="ECO:0000256" key="1">
    <source>
        <dbReference type="SAM" id="MobiDB-lite"/>
    </source>
</evidence>
<evidence type="ECO:0008006" key="5">
    <source>
        <dbReference type="Google" id="ProtNLM"/>
    </source>
</evidence>
<gene>
    <name evidence="3" type="ORF">BW247_15890</name>
</gene>
<evidence type="ECO:0000313" key="4">
    <source>
        <dbReference type="Proteomes" id="UP000243807"/>
    </source>
</evidence>
<keyword evidence="4" id="KW-1185">Reference proteome</keyword>
<evidence type="ECO:0000313" key="3">
    <source>
        <dbReference type="EMBL" id="APZ44387.1"/>
    </source>
</evidence>
<keyword evidence="2" id="KW-0732">Signal</keyword>
<feature type="compositionally biased region" description="Low complexity" evidence="1">
    <location>
        <begin position="66"/>
        <end position="82"/>
    </location>
</feature>
<feature type="signal peptide" evidence="2">
    <location>
        <begin position="1"/>
        <end position="26"/>
    </location>
</feature>
<dbReference type="EMBL" id="CP019434">
    <property type="protein sequence ID" value="APZ44387.1"/>
    <property type="molecule type" value="Genomic_DNA"/>
</dbReference>
<feature type="chain" id="PRO_5012388171" description="DUF3887 domain-containing protein" evidence="2">
    <location>
        <begin position="27"/>
        <end position="208"/>
    </location>
</feature>
<name>A0A1P8UKL5_9GAMM</name>